<comment type="similarity">
    <text evidence="1 5">Belongs to the AlaDH/PNT family.</text>
</comment>
<evidence type="ECO:0000256" key="2">
    <source>
        <dbReference type="ARBA" id="ARBA00012897"/>
    </source>
</evidence>
<keyword evidence="4 5" id="KW-0520">NAD</keyword>
<comment type="catalytic activity">
    <reaction evidence="5">
        <text>L-alanine + NAD(+) + H2O = pyruvate + NH4(+) + NADH + H(+)</text>
        <dbReference type="Rhea" id="RHEA:18405"/>
        <dbReference type="ChEBI" id="CHEBI:15361"/>
        <dbReference type="ChEBI" id="CHEBI:15377"/>
        <dbReference type="ChEBI" id="CHEBI:15378"/>
        <dbReference type="ChEBI" id="CHEBI:28938"/>
        <dbReference type="ChEBI" id="CHEBI:57540"/>
        <dbReference type="ChEBI" id="CHEBI:57945"/>
        <dbReference type="ChEBI" id="CHEBI:57972"/>
        <dbReference type="EC" id="1.4.1.1"/>
    </reaction>
</comment>
<evidence type="ECO:0000256" key="6">
    <source>
        <dbReference type="PIRSR" id="PIRSR000183-1"/>
    </source>
</evidence>
<dbReference type="InterPro" id="IPR036291">
    <property type="entry name" value="NAD(P)-bd_dom_sf"/>
</dbReference>
<comment type="caution">
    <text evidence="11">The sequence shown here is derived from an EMBL/GenBank/DDBJ whole genome shotgun (WGS) entry which is preliminary data.</text>
</comment>
<accession>A0A5C8NSB2</accession>
<dbReference type="Pfam" id="PF01262">
    <property type="entry name" value="AlaDh_PNT_C"/>
    <property type="match status" value="1"/>
</dbReference>
<dbReference type="PIRSF" id="PIRSF000183">
    <property type="entry name" value="Alanine_dh"/>
    <property type="match status" value="1"/>
</dbReference>
<sequence>MRIGVPKEIKTHEYRVGLTPESVREFVERGHRVMVETQAGAAIGADDEAYRRAGATIAPDAAAVFAEAELIVKVKEPQPAELAMLEPRHILFTYLHLAPDPAQAEGLLASGCAAIAYETVVEADGALPLLAPMSEVAGRLAITIAGKLLMRNAGGSGMLLGGVTGVPPARVLVLGAGTAGAQAARMAAGAGAEVTVVNRGLPRLRALEAQLPGRIRTRPSTQAAIEQELAQADVVIGAALVAGAAAPKLVSRAALATMKPRSVLIDISIDQGGCFETSRPTTHAEPTFEVDDIVHYCVANMPGAVPRTSSHALNLATLPYGLALADRGLAALRGNAALRAGLNALAGQVTHPAVAAALGREFVEPERALSTSPGSA</sequence>
<name>A0A5C8NSB2_9BURK</name>
<dbReference type="CDD" id="cd05305">
    <property type="entry name" value="L-AlaDH"/>
    <property type="match status" value="1"/>
</dbReference>
<evidence type="ECO:0000256" key="7">
    <source>
        <dbReference type="PIRSR" id="PIRSR000183-2"/>
    </source>
</evidence>
<dbReference type="Pfam" id="PF05222">
    <property type="entry name" value="AlaDh_PNT_N"/>
    <property type="match status" value="1"/>
</dbReference>
<evidence type="ECO:0000259" key="9">
    <source>
        <dbReference type="SMART" id="SM01002"/>
    </source>
</evidence>
<gene>
    <name evidence="11" type="primary">ald</name>
    <name evidence="11" type="ORF">FHP08_12540</name>
</gene>
<dbReference type="Proteomes" id="UP000321548">
    <property type="component" value="Unassembled WGS sequence"/>
</dbReference>
<feature type="binding site" evidence="7">
    <location>
        <position position="15"/>
    </location>
    <ligand>
        <name>substrate</name>
    </ligand>
</feature>
<feature type="active site" description="Proton donor/acceptor" evidence="6">
    <location>
        <position position="270"/>
    </location>
</feature>
<keyword evidence="8" id="KW-0547">Nucleotide-binding</keyword>
<organism evidence="11 12">
    <name type="scientific">Zeimonas arvi</name>
    <dbReference type="NCBI Taxonomy" id="2498847"/>
    <lineage>
        <taxon>Bacteria</taxon>
        <taxon>Pseudomonadati</taxon>
        <taxon>Pseudomonadota</taxon>
        <taxon>Betaproteobacteria</taxon>
        <taxon>Burkholderiales</taxon>
        <taxon>Burkholderiaceae</taxon>
        <taxon>Zeimonas</taxon>
    </lineage>
</organism>
<feature type="binding site" evidence="8">
    <location>
        <begin position="178"/>
        <end position="179"/>
    </location>
    <ligand>
        <name>NAD(+)</name>
        <dbReference type="ChEBI" id="CHEBI:57540"/>
    </ligand>
</feature>
<evidence type="ECO:0000313" key="11">
    <source>
        <dbReference type="EMBL" id="TXL64576.1"/>
    </source>
</evidence>
<protein>
    <recommendedName>
        <fullName evidence="2 5">Alanine dehydrogenase</fullName>
        <ecNumber evidence="2 5">1.4.1.1</ecNumber>
    </recommendedName>
</protein>
<dbReference type="AlphaFoldDB" id="A0A5C8NSB2"/>
<feature type="active site" description="Proton donor/acceptor" evidence="6">
    <location>
        <position position="96"/>
    </location>
</feature>
<dbReference type="InterPro" id="IPR008141">
    <property type="entry name" value="Ala_DH"/>
</dbReference>
<dbReference type="PANTHER" id="PTHR42795:SF1">
    <property type="entry name" value="ALANINE DEHYDROGENASE"/>
    <property type="match status" value="1"/>
</dbReference>
<dbReference type="PANTHER" id="PTHR42795">
    <property type="entry name" value="ALANINE DEHYDROGENASE"/>
    <property type="match status" value="1"/>
</dbReference>
<dbReference type="GO" id="GO:0000166">
    <property type="term" value="F:nucleotide binding"/>
    <property type="evidence" value="ECO:0007669"/>
    <property type="project" value="UniProtKB-KW"/>
</dbReference>
<dbReference type="GO" id="GO:0000286">
    <property type="term" value="F:alanine dehydrogenase activity"/>
    <property type="evidence" value="ECO:0007669"/>
    <property type="project" value="UniProtKB-UniRule"/>
</dbReference>
<feature type="domain" description="Alanine dehydrogenase/pyridine nucleotide transhydrogenase NAD(H)-binding" evidence="9">
    <location>
        <begin position="149"/>
        <end position="297"/>
    </location>
</feature>
<dbReference type="Gene3D" id="3.40.50.720">
    <property type="entry name" value="NAD(P)-binding Rossmann-like Domain"/>
    <property type="match status" value="2"/>
</dbReference>
<dbReference type="EMBL" id="VDUY01000005">
    <property type="protein sequence ID" value="TXL64576.1"/>
    <property type="molecule type" value="Genomic_DNA"/>
</dbReference>
<evidence type="ECO:0000256" key="1">
    <source>
        <dbReference type="ARBA" id="ARBA00005689"/>
    </source>
</evidence>
<dbReference type="GO" id="GO:0005886">
    <property type="term" value="C:plasma membrane"/>
    <property type="evidence" value="ECO:0007669"/>
    <property type="project" value="TreeGrafter"/>
</dbReference>
<proteinExistence type="inferred from homology"/>
<evidence type="ECO:0000313" key="12">
    <source>
        <dbReference type="Proteomes" id="UP000321548"/>
    </source>
</evidence>
<dbReference type="InterPro" id="IPR007698">
    <property type="entry name" value="AlaDH/PNT_NAD(H)-bd"/>
</dbReference>
<evidence type="ECO:0000256" key="5">
    <source>
        <dbReference type="PIRNR" id="PIRNR000183"/>
    </source>
</evidence>
<reference evidence="11 12" key="1">
    <citation type="submission" date="2019-06" db="EMBL/GenBank/DDBJ databases">
        <title>Quisquiliibacterium sp. nov., isolated from a maize field.</title>
        <authorList>
            <person name="Lin S.-Y."/>
            <person name="Tsai C.-F."/>
            <person name="Young C.-C."/>
        </authorList>
    </citation>
    <scope>NUCLEOTIDE SEQUENCE [LARGE SCALE GENOMIC DNA]</scope>
    <source>
        <strain evidence="11 12">CC-CFT501</strain>
    </source>
</reference>
<feature type="domain" description="Alanine dehydrogenase/pyridine nucleotide transhydrogenase N-terminal" evidence="10">
    <location>
        <begin position="4"/>
        <end position="137"/>
    </location>
</feature>
<keyword evidence="12" id="KW-1185">Reference proteome</keyword>
<evidence type="ECO:0000256" key="4">
    <source>
        <dbReference type="ARBA" id="ARBA00023027"/>
    </source>
</evidence>
<feature type="binding site" evidence="8">
    <location>
        <begin position="267"/>
        <end position="270"/>
    </location>
    <ligand>
        <name>NAD(+)</name>
        <dbReference type="ChEBI" id="CHEBI:57540"/>
    </ligand>
</feature>
<feature type="binding site" evidence="8">
    <location>
        <position position="203"/>
    </location>
    <ligand>
        <name>NAD(+)</name>
        <dbReference type="ChEBI" id="CHEBI:57540"/>
    </ligand>
</feature>
<dbReference type="EC" id="1.4.1.1" evidence="2 5"/>
<evidence type="ECO:0000256" key="8">
    <source>
        <dbReference type="PIRSR" id="PIRSR000183-3"/>
    </source>
</evidence>
<feature type="binding site" evidence="8">
    <location>
        <position position="220"/>
    </location>
    <ligand>
        <name>NAD(+)</name>
        <dbReference type="ChEBI" id="CHEBI:57540"/>
    </ligand>
</feature>
<dbReference type="FunFam" id="3.40.50.720:FF:000049">
    <property type="entry name" value="Alanine dehydrogenase"/>
    <property type="match status" value="1"/>
</dbReference>
<dbReference type="SMART" id="SM01002">
    <property type="entry name" value="AlaDh_PNT_C"/>
    <property type="match status" value="1"/>
</dbReference>
<dbReference type="InterPro" id="IPR007886">
    <property type="entry name" value="AlaDH/PNT_N"/>
</dbReference>
<dbReference type="NCBIfam" id="TIGR00518">
    <property type="entry name" value="alaDH"/>
    <property type="match status" value="1"/>
</dbReference>
<dbReference type="SUPFAM" id="SSF51735">
    <property type="entry name" value="NAD(P)-binding Rossmann-fold domains"/>
    <property type="match status" value="1"/>
</dbReference>
<feature type="binding site" evidence="8">
    <location>
        <position position="134"/>
    </location>
    <ligand>
        <name>NAD(+)</name>
        <dbReference type="ChEBI" id="CHEBI:57540"/>
    </ligand>
</feature>
<dbReference type="GO" id="GO:0042853">
    <property type="term" value="P:L-alanine catabolic process"/>
    <property type="evidence" value="ECO:0007669"/>
    <property type="project" value="InterPro"/>
</dbReference>
<evidence type="ECO:0000256" key="3">
    <source>
        <dbReference type="ARBA" id="ARBA00023002"/>
    </source>
</evidence>
<feature type="binding site" evidence="8">
    <location>
        <begin position="298"/>
        <end position="301"/>
    </location>
    <ligand>
        <name>NAD(+)</name>
        <dbReference type="ChEBI" id="CHEBI:57540"/>
    </ligand>
</feature>
<keyword evidence="3 5" id="KW-0560">Oxidoreductase</keyword>
<dbReference type="OrthoDB" id="9804592at2"/>
<feature type="binding site" evidence="7">
    <location>
        <position position="75"/>
    </location>
    <ligand>
        <name>substrate</name>
    </ligand>
</feature>
<dbReference type="SMART" id="SM01003">
    <property type="entry name" value="AlaDh_PNT_N"/>
    <property type="match status" value="1"/>
</dbReference>
<dbReference type="SUPFAM" id="SSF52283">
    <property type="entry name" value="Formate/glycerate dehydrogenase catalytic domain-like"/>
    <property type="match status" value="1"/>
</dbReference>
<dbReference type="RefSeq" id="WP_147704825.1">
    <property type="nucleotide sequence ID" value="NZ_VDUY01000005.1"/>
</dbReference>
<evidence type="ECO:0000259" key="10">
    <source>
        <dbReference type="SMART" id="SM01003"/>
    </source>
</evidence>
<feature type="binding site" evidence="8">
    <location>
        <position position="279"/>
    </location>
    <ligand>
        <name>NAD(+)</name>
        <dbReference type="ChEBI" id="CHEBI:57540"/>
    </ligand>
</feature>